<accession>A0A6A8A781</accession>
<evidence type="ECO:0000313" key="1">
    <source>
        <dbReference type="EMBL" id="MQY45126.1"/>
    </source>
</evidence>
<name>A0A6A8A781_9HYPH</name>
<dbReference type="Proteomes" id="UP000435138">
    <property type="component" value="Unassembled WGS sequence"/>
</dbReference>
<dbReference type="AlphaFoldDB" id="A0A6A8A781"/>
<reference evidence="1 2" key="1">
    <citation type="submission" date="2019-11" db="EMBL/GenBank/DDBJ databases">
        <title>Genome analysis of Rhizobacterium cereale a novel genus and species isolated from maize roots in North Spain.</title>
        <authorList>
            <person name="Menendez E."/>
            <person name="Flores-Felix J.D."/>
            <person name="Ramirez-Bahena M.-H."/>
            <person name="Igual J.M."/>
            <person name="Garcia-Fraile P."/>
            <person name="Peix A."/>
            <person name="Velazquez E."/>
        </authorList>
    </citation>
    <scope>NUCLEOTIDE SEQUENCE [LARGE SCALE GENOMIC DNA]</scope>
    <source>
        <strain evidence="1 2">RZME27</strain>
    </source>
</reference>
<gene>
    <name evidence="1" type="ORF">GAO09_03455</name>
</gene>
<comment type="caution">
    <text evidence="1">The sequence shown here is derived from an EMBL/GenBank/DDBJ whole genome shotgun (WGS) entry which is preliminary data.</text>
</comment>
<proteinExistence type="predicted"/>
<evidence type="ECO:0000313" key="2">
    <source>
        <dbReference type="Proteomes" id="UP000435138"/>
    </source>
</evidence>
<organism evidence="1 2">
    <name type="scientific">Endobacterium cereale</name>
    <dbReference type="NCBI Taxonomy" id="2663029"/>
    <lineage>
        <taxon>Bacteria</taxon>
        <taxon>Pseudomonadati</taxon>
        <taxon>Pseudomonadota</taxon>
        <taxon>Alphaproteobacteria</taxon>
        <taxon>Hyphomicrobiales</taxon>
        <taxon>Rhizobiaceae</taxon>
        <taxon>Endobacterium</taxon>
    </lineage>
</organism>
<keyword evidence="2" id="KW-1185">Reference proteome</keyword>
<protein>
    <submittedName>
        <fullName evidence="1">Uncharacterized protein</fullName>
    </submittedName>
</protein>
<sequence>MIRFVPRGVKPWRLQNGKTQSKIELQPIMAFCFSNKNQFRPQRWSKMVLEKKVVVPMVLPVAFH</sequence>
<dbReference type="EMBL" id="WIXI01000022">
    <property type="protein sequence ID" value="MQY45126.1"/>
    <property type="molecule type" value="Genomic_DNA"/>
</dbReference>
<dbReference type="RefSeq" id="WP_153352622.1">
    <property type="nucleotide sequence ID" value="NZ_JAYKOO010000002.1"/>
</dbReference>